<dbReference type="PANTHER" id="PTHR23011">
    <property type="entry name" value="CYCLIC NUCLEOTIDE-BINDING DOMAIN CONTAINING PROTEIN"/>
    <property type="match status" value="1"/>
</dbReference>
<dbReference type="PROSITE" id="PS50042">
    <property type="entry name" value="CNMP_BINDING_3"/>
    <property type="match status" value="2"/>
</dbReference>
<dbReference type="HOGENOM" id="CLU_043936_0_0_7"/>
<proteinExistence type="predicted"/>
<feature type="domain" description="Cyclic nucleotide-binding" evidence="2">
    <location>
        <begin position="218"/>
        <end position="301"/>
    </location>
</feature>
<feature type="compositionally biased region" description="Pro residues" evidence="1">
    <location>
        <begin position="141"/>
        <end position="157"/>
    </location>
</feature>
<evidence type="ECO:0000313" key="3">
    <source>
        <dbReference type="EMBL" id="ADO72146.1"/>
    </source>
</evidence>
<sequence>MDPGSLQAQAVEAFTQGRFSQAAEFYERYCLKQPKDHHAHARLGEAWARSGQRARAVSAYQLAAEGFAREGFLPRALAASKRLLELDPSHRGIQQMLADLYARRSEPQEETTFEIDLGEGKKQLSLKAASELLLPHDAVWAPPPSTGEPSPPEPPAASPALEPEQADTLLQEVEQAARTSLRQRGPETSSSLEEALFSLAEEVSSRDKPLNALPDIPLFSDLPRDAFIEFFDGCPLRHIPRGQRVFERGSRGNAFYIICEGAVRVFRDEGKDLATLGIGAFFGEMALLSGAPRMATVESTSPETLLLEVPAPVLAQLSRRYPQVARALKKFCRDRLLTNVMSTSELFQPFARKDRRMLVERFRARDVKKDELIVREGDRVEGLYVVLSGEVEASKGGQVLSRLREGELFGEISLLLKTPATATVVAIRRTSLLRLPREDFDSLILTHPQILELVSKLSEQRLRRTEALTNEKDRDPTAENLLV</sequence>
<dbReference type="eggNOG" id="COG2905">
    <property type="taxonomic scope" value="Bacteria"/>
</dbReference>
<evidence type="ECO:0000259" key="2">
    <source>
        <dbReference type="PROSITE" id="PS50042"/>
    </source>
</evidence>
<dbReference type="RefSeq" id="WP_013376203.1">
    <property type="nucleotide sequence ID" value="NC_014623.1"/>
</dbReference>
<dbReference type="Gene3D" id="2.60.120.10">
    <property type="entry name" value="Jelly Rolls"/>
    <property type="match status" value="2"/>
</dbReference>
<dbReference type="Proteomes" id="UP000001351">
    <property type="component" value="Chromosome"/>
</dbReference>
<dbReference type="SMART" id="SM00100">
    <property type="entry name" value="cNMP"/>
    <property type="match status" value="2"/>
</dbReference>
<gene>
    <name evidence="3" type="ordered locus">STAUR_4366</name>
</gene>
<feature type="domain" description="Cyclic nucleotide-binding" evidence="2">
    <location>
        <begin position="346"/>
        <end position="444"/>
    </location>
</feature>
<evidence type="ECO:0000256" key="1">
    <source>
        <dbReference type="SAM" id="MobiDB-lite"/>
    </source>
</evidence>
<dbReference type="Pfam" id="PF00027">
    <property type="entry name" value="cNMP_binding"/>
    <property type="match status" value="2"/>
</dbReference>
<dbReference type="SUPFAM" id="SSF48452">
    <property type="entry name" value="TPR-like"/>
    <property type="match status" value="1"/>
</dbReference>
<evidence type="ECO:0000313" key="4">
    <source>
        <dbReference type="Proteomes" id="UP000001351"/>
    </source>
</evidence>
<organism evidence="3 4">
    <name type="scientific">Stigmatella aurantiaca (strain DW4/3-1)</name>
    <dbReference type="NCBI Taxonomy" id="378806"/>
    <lineage>
        <taxon>Bacteria</taxon>
        <taxon>Pseudomonadati</taxon>
        <taxon>Myxococcota</taxon>
        <taxon>Myxococcia</taxon>
        <taxon>Myxococcales</taxon>
        <taxon>Cystobacterineae</taxon>
        <taxon>Archangiaceae</taxon>
        <taxon>Stigmatella</taxon>
    </lineage>
</organism>
<dbReference type="CDD" id="cd00038">
    <property type="entry name" value="CAP_ED"/>
    <property type="match status" value="2"/>
</dbReference>
<dbReference type="eggNOG" id="COG0457">
    <property type="taxonomic scope" value="Bacteria"/>
</dbReference>
<dbReference type="InterPro" id="IPR000595">
    <property type="entry name" value="cNMP-bd_dom"/>
</dbReference>
<dbReference type="EMBL" id="CP002271">
    <property type="protein sequence ID" value="ADO72146.1"/>
    <property type="molecule type" value="Genomic_DNA"/>
</dbReference>
<dbReference type="STRING" id="378806.STAUR_4366"/>
<accession>E3FU06</accession>
<dbReference type="AlphaFoldDB" id="E3FU06"/>
<dbReference type="eggNOG" id="COG0664">
    <property type="taxonomic scope" value="Bacteria"/>
</dbReference>
<dbReference type="OrthoDB" id="9779457at2"/>
<dbReference type="InterPro" id="IPR014710">
    <property type="entry name" value="RmlC-like_jellyroll"/>
</dbReference>
<dbReference type="KEGG" id="sur:STAUR_4366"/>
<dbReference type="Gene3D" id="1.25.40.10">
    <property type="entry name" value="Tetratricopeptide repeat domain"/>
    <property type="match status" value="1"/>
</dbReference>
<dbReference type="PANTHER" id="PTHR23011:SF28">
    <property type="entry name" value="CYCLIC NUCLEOTIDE-BINDING DOMAIN CONTAINING PROTEIN"/>
    <property type="match status" value="1"/>
</dbReference>
<dbReference type="PRINTS" id="PR00103">
    <property type="entry name" value="CAMPKINASE"/>
</dbReference>
<dbReference type="InterPro" id="IPR018490">
    <property type="entry name" value="cNMP-bd_dom_sf"/>
</dbReference>
<feature type="region of interest" description="Disordered" evidence="1">
    <location>
        <begin position="138"/>
        <end position="162"/>
    </location>
</feature>
<keyword evidence="4" id="KW-1185">Reference proteome</keyword>
<dbReference type="InterPro" id="IPR011990">
    <property type="entry name" value="TPR-like_helical_dom_sf"/>
</dbReference>
<name>E3FU06_STIAD</name>
<protein>
    <submittedName>
        <fullName evidence="3">Cyclic nucleotide-binding domain protein</fullName>
    </submittedName>
</protein>
<reference evidence="3 4" key="1">
    <citation type="journal article" date="2011" name="Mol. Biol. Evol.">
        <title>Comparative genomic analysis of fruiting body formation in Myxococcales.</title>
        <authorList>
            <person name="Huntley S."/>
            <person name="Hamann N."/>
            <person name="Wegener-Feldbrugge S."/>
            <person name="Treuner-Lange A."/>
            <person name="Kube M."/>
            <person name="Reinhardt R."/>
            <person name="Klages S."/>
            <person name="Muller R."/>
            <person name="Ronning C.M."/>
            <person name="Nierman W.C."/>
            <person name="Sogaard-Andersen L."/>
        </authorList>
    </citation>
    <scope>NUCLEOTIDE SEQUENCE [LARGE SCALE GENOMIC DNA]</scope>
    <source>
        <strain evidence="3 4">DW4/3-1</strain>
    </source>
</reference>
<dbReference type="SUPFAM" id="SSF51206">
    <property type="entry name" value="cAMP-binding domain-like"/>
    <property type="match status" value="2"/>
</dbReference>